<keyword evidence="4" id="KW-0808">Transferase</keyword>
<evidence type="ECO:0000256" key="8">
    <source>
        <dbReference type="ARBA" id="ARBA00023012"/>
    </source>
</evidence>
<evidence type="ECO:0000256" key="6">
    <source>
        <dbReference type="ARBA" id="ARBA00022777"/>
    </source>
</evidence>
<dbReference type="eggNOG" id="COG4585">
    <property type="taxonomic scope" value="Bacteria"/>
</dbReference>
<dbReference type="PANTHER" id="PTHR24421">
    <property type="entry name" value="NITRATE/NITRITE SENSOR PROTEIN NARX-RELATED"/>
    <property type="match status" value="1"/>
</dbReference>
<dbReference type="GO" id="GO:0016020">
    <property type="term" value="C:membrane"/>
    <property type="evidence" value="ECO:0007669"/>
    <property type="project" value="InterPro"/>
</dbReference>
<proteinExistence type="predicted"/>
<evidence type="ECO:0000256" key="2">
    <source>
        <dbReference type="ARBA" id="ARBA00012438"/>
    </source>
</evidence>
<dbReference type="STRING" id="293826.Amet_4203"/>
<keyword evidence="8" id="KW-0902">Two-component regulatory system</keyword>
<keyword evidence="6 11" id="KW-0418">Kinase</keyword>
<name>A6TVR5_ALKMQ</name>
<dbReference type="Pfam" id="PF07730">
    <property type="entry name" value="HisKA_3"/>
    <property type="match status" value="1"/>
</dbReference>
<feature type="transmembrane region" description="Helical" evidence="9">
    <location>
        <begin position="50"/>
        <end position="72"/>
    </location>
</feature>
<evidence type="ECO:0000256" key="3">
    <source>
        <dbReference type="ARBA" id="ARBA00022553"/>
    </source>
</evidence>
<keyword evidence="7" id="KW-0067">ATP-binding</keyword>
<evidence type="ECO:0000256" key="4">
    <source>
        <dbReference type="ARBA" id="ARBA00022679"/>
    </source>
</evidence>
<accession>A6TVR5</accession>
<dbReference type="GO" id="GO:0046983">
    <property type="term" value="F:protein dimerization activity"/>
    <property type="evidence" value="ECO:0007669"/>
    <property type="project" value="InterPro"/>
</dbReference>
<keyword evidence="9" id="KW-1133">Transmembrane helix</keyword>
<dbReference type="EMBL" id="CP000724">
    <property type="protein sequence ID" value="ABR50283.1"/>
    <property type="molecule type" value="Genomic_DNA"/>
</dbReference>
<dbReference type="HOGENOM" id="CLU_000445_20_3_9"/>
<evidence type="ECO:0000313" key="12">
    <source>
        <dbReference type="Proteomes" id="UP000001572"/>
    </source>
</evidence>
<dbReference type="PANTHER" id="PTHR24421:SF10">
    <property type="entry name" value="NITRATE_NITRITE SENSOR PROTEIN NARQ"/>
    <property type="match status" value="1"/>
</dbReference>
<gene>
    <name evidence="11" type="ordered locus">Amet_4203</name>
</gene>
<keyword evidence="9" id="KW-0812">Transmembrane</keyword>
<dbReference type="CDD" id="cd16917">
    <property type="entry name" value="HATPase_UhpB-NarQ-NarX-like"/>
    <property type="match status" value="1"/>
</dbReference>
<evidence type="ECO:0000259" key="10">
    <source>
        <dbReference type="Pfam" id="PF07730"/>
    </source>
</evidence>
<feature type="transmembrane region" description="Helical" evidence="9">
    <location>
        <begin position="104"/>
        <end position="121"/>
    </location>
</feature>
<dbReference type="InterPro" id="IPR011712">
    <property type="entry name" value="Sig_transdc_His_kin_sub3_dim/P"/>
</dbReference>
<dbReference type="Proteomes" id="UP000001572">
    <property type="component" value="Chromosome"/>
</dbReference>
<evidence type="ECO:0000256" key="5">
    <source>
        <dbReference type="ARBA" id="ARBA00022741"/>
    </source>
</evidence>
<dbReference type="GO" id="GO:0000155">
    <property type="term" value="F:phosphorelay sensor kinase activity"/>
    <property type="evidence" value="ECO:0007669"/>
    <property type="project" value="InterPro"/>
</dbReference>
<sequence length="368" mass="42434">MRYLFKSIFFLFVLTQTITNRQVTYLDVVGILVMVILNIVREKYINSKWLLVVEFGIILMFVQLNPYFIIFYGMLTHDLIFKEIYWGLLPSVALGVYFLTGNDLYNYILIIFLCSFFAYISKELTYKERNLRKAYDSERKFTYELEATKNKLMNSSKEIAHLTEVKERNRIAREIHDNIGHSIAGILMQMQVVEKLYDKDSKKSKELLGDSVEKLANTLVILRDTVHNIKPKEELGIEYIRKLVENFSFCPVQFKCRGDFNHITTTHLEILTTNIKEALTNVTKHSNASKVEVSIDCNEKFTRLYIKDNGVGCEDIKENLGISGMRERVRNAGGSFSVSNDHGLLIVSVLPVDCVGGGRILEGFNCRR</sequence>
<dbReference type="AlphaFoldDB" id="A6TVR5"/>
<dbReference type="Gene3D" id="3.30.565.10">
    <property type="entry name" value="Histidine kinase-like ATPase, C-terminal domain"/>
    <property type="match status" value="1"/>
</dbReference>
<keyword evidence="12" id="KW-1185">Reference proteome</keyword>
<dbReference type="GO" id="GO:0005524">
    <property type="term" value="F:ATP binding"/>
    <property type="evidence" value="ECO:0007669"/>
    <property type="project" value="UniProtKB-KW"/>
</dbReference>
<dbReference type="KEGG" id="amt:Amet_4203"/>
<evidence type="ECO:0000256" key="9">
    <source>
        <dbReference type="SAM" id="Phobius"/>
    </source>
</evidence>
<comment type="catalytic activity">
    <reaction evidence="1">
        <text>ATP + protein L-histidine = ADP + protein N-phospho-L-histidine.</text>
        <dbReference type="EC" id="2.7.13.3"/>
    </reaction>
</comment>
<protein>
    <recommendedName>
        <fullName evidence="2">histidine kinase</fullName>
        <ecNumber evidence="2">2.7.13.3</ecNumber>
    </recommendedName>
</protein>
<keyword evidence="9" id="KW-0472">Membrane</keyword>
<dbReference type="SUPFAM" id="SSF55874">
    <property type="entry name" value="ATPase domain of HSP90 chaperone/DNA topoisomerase II/histidine kinase"/>
    <property type="match status" value="1"/>
</dbReference>
<organism evidence="11 12">
    <name type="scientific">Alkaliphilus metalliredigens (strain QYMF)</name>
    <dbReference type="NCBI Taxonomy" id="293826"/>
    <lineage>
        <taxon>Bacteria</taxon>
        <taxon>Bacillati</taxon>
        <taxon>Bacillota</taxon>
        <taxon>Clostridia</taxon>
        <taxon>Peptostreptococcales</taxon>
        <taxon>Natronincolaceae</taxon>
        <taxon>Alkaliphilus</taxon>
    </lineage>
</organism>
<reference evidence="12" key="1">
    <citation type="journal article" date="2016" name="Genome Announc.">
        <title>Complete genome sequence of Alkaliphilus metalliredigens strain QYMF, an alkaliphilic and metal-reducing bacterium isolated from borax-contaminated leachate ponds.</title>
        <authorList>
            <person name="Hwang C."/>
            <person name="Copeland A."/>
            <person name="Lucas S."/>
            <person name="Lapidus A."/>
            <person name="Barry K."/>
            <person name="Detter J.C."/>
            <person name="Glavina Del Rio T."/>
            <person name="Hammon N."/>
            <person name="Israni S."/>
            <person name="Dalin E."/>
            <person name="Tice H."/>
            <person name="Pitluck S."/>
            <person name="Chertkov O."/>
            <person name="Brettin T."/>
            <person name="Bruce D."/>
            <person name="Han C."/>
            <person name="Schmutz J."/>
            <person name="Larimer F."/>
            <person name="Land M.L."/>
            <person name="Hauser L."/>
            <person name="Kyrpides N."/>
            <person name="Mikhailova N."/>
            <person name="Ye Q."/>
            <person name="Zhou J."/>
            <person name="Richardson P."/>
            <person name="Fields M.W."/>
        </authorList>
    </citation>
    <scope>NUCLEOTIDE SEQUENCE [LARGE SCALE GENOMIC DNA]</scope>
    <source>
        <strain evidence="12">QYMF</strain>
    </source>
</reference>
<evidence type="ECO:0000256" key="1">
    <source>
        <dbReference type="ARBA" id="ARBA00000085"/>
    </source>
</evidence>
<keyword evidence="3" id="KW-0597">Phosphoprotein</keyword>
<feature type="domain" description="Signal transduction histidine kinase subgroup 3 dimerisation and phosphoacceptor" evidence="10">
    <location>
        <begin position="167"/>
        <end position="233"/>
    </location>
</feature>
<dbReference type="InterPro" id="IPR050482">
    <property type="entry name" value="Sensor_HK_TwoCompSys"/>
</dbReference>
<dbReference type="Gene3D" id="1.20.5.1930">
    <property type="match status" value="1"/>
</dbReference>
<evidence type="ECO:0000313" key="11">
    <source>
        <dbReference type="EMBL" id="ABR50283.1"/>
    </source>
</evidence>
<evidence type="ECO:0000256" key="7">
    <source>
        <dbReference type="ARBA" id="ARBA00022840"/>
    </source>
</evidence>
<dbReference type="InterPro" id="IPR036890">
    <property type="entry name" value="HATPase_C_sf"/>
</dbReference>
<keyword evidence="5" id="KW-0547">Nucleotide-binding</keyword>
<dbReference type="EC" id="2.7.13.3" evidence="2"/>